<dbReference type="Proteomes" id="UP001283361">
    <property type="component" value="Unassembled WGS sequence"/>
</dbReference>
<evidence type="ECO:0000256" key="1">
    <source>
        <dbReference type="SAM" id="SignalP"/>
    </source>
</evidence>
<name>A0AAE0Z6C5_9GAST</name>
<feature type="signal peptide" evidence="1">
    <location>
        <begin position="1"/>
        <end position="28"/>
    </location>
</feature>
<feature type="chain" id="PRO_5042235404" description="Secreted protein" evidence="1">
    <location>
        <begin position="29"/>
        <end position="110"/>
    </location>
</feature>
<proteinExistence type="predicted"/>
<dbReference type="AlphaFoldDB" id="A0AAE0Z6C5"/>
<accession>A0AAE0Z6C5</accession>
<sequence>MSFAFFISPSSCLFELLLALSVPRRSEASSSGFCCKTTISESVPYLGHQADKFASVAQPDFRREKHLAGAGTAPRAVQFWRYGKPFCGWCLLLAARKLSDRRGASKRRSQ</sequence>
<organism evidence="2 3">
    <name type="scientific">Elysia crispata</name>
    <name type="common">lettuce slug</name>
    <dbReference type="NCBI Taxonomy" id="231223"/>
    <lineage>
        <taxon>Eukaryota</taxon>
        <taxon>Metazoa</taxon>
        <taxon>Spiralia</taxon>
        <taxon>Lophotrochozoa</taxon>
        <taxon>Mollusca</taxon>
        <taxon>Gastropoda</taxon>
        <taxon>Heterobranchia</taxon>
        <taxon>Euthyneura</taxon>
        <taxon>Panpulmonata</taxon>
        <taxon>Sacoglossa</taxon>
        <taxon>Placobranchoidea</taxon>
        <taxon>Plakobranchidae</taxon>
        <taxon>Elysia</taxon>
    </lineage>
</organism>
<evidence type="ECO:0000313" key="2">
    <source>
        <dbReference type="EMBL" id="KAK3762881.1"/>
    </source>
</evidence>
<comment type="caution">
    <text evidence="2">The sequence shown here is derived from an EMBL/GenBank/DDBJ whole genome shotgun (WGS) entry which is preliminary data.</text>
</comment>
<keyword evidence="3" id="KW-1185">Reference proteome</keyword>
<keyword evidence="1" id="KW-0732">Signal</keyword>
<protein>
    <recommendedName>
        <fullName evidence="4">Secreted protein</fullName>
    </recommendedName>
</protein>
<dbReference type="EMBL" id="JAWDGP010004628">
    <property type="protein sequence ID" value="KAK3762881.1"/>
    <property type="molecule type" value="Genomic_DNA"/>
</dbReference>
<gene>
    <name evidence="2" type="ORF">RRG08_051034</name>
</gene>
<reference evidence="2" key="1">
    <citation type="journal article" date="2023" name="G3 (Bethesda)">
        <title>A reference genome for the long-term kleptoplast-retaining sea slug Elysia crispata morphotype clarki.</title>
        <authorList>
            <person name="Eastman K.E."/>
            <person name="Pendleton A.L."/>
            <person name="Shaikh M.A."/>
            <person name="Suttiyut T."/>
            <person name="Ogas R."/>
            <person name="Tomko P."/>
            <person name="Gavelis G."/>
            <person name="Widhalm J.R."/>
            <person name="Wisecaver J.H."/>
        </authorList>
    </citation>
    <scope>NUCLEOTIDE SEQUENCE</scope>
    <source>
        <strain evidence="2">ECLA1</strain>
    </source>
</reference>
<evidence type="ECO:0000313" key="3">
    <source>
        <dbReference type="Proteomes" id="UP001283361"/>
    </source>
</evidence>
<evidence type="ECO:0008006" key="4">
    <source>
        <dbReference type="Google" id="ProtNLM"/>
    </source>
</evidence>